<dbReference type="EMBL" id="JXJN01013818">
    <property type="status" value="NOT_ANNOTATED_CDS"/>
    <property type="molecule type" value="Genomic_DNA"/>
</dbReference>
<dbReference type="GO" id="GO:0007165">
    <property type="term" value="P:signal transduction"/>
    <property type="evidence" value="ECO:0007669"/>
    <property type="project" value="UniProtKB-KW"/>
</dbReference>
<evidence type="ECO:0000256" key="13">
    <source>
        <dbReference type="SAM" id="MobiDB-lite"/>
    </source>
</evidence>
<dbReference type="STRING" id="67801.A0A1B0BGC1"/>
<keyword evidence="8" id="KW-0862">Zinc</keyword>
<keyword evidence="4 14" id="KW-0812">Transmembrane</keyword>
<feature type="transmembrane region" description="Helical" evidence="14">
    <location>
        <begin position="514"/>
        <end position="535"/>
    </location>
</feature>
<feature type="compositionally biased region" description="Basic residues" evidence="13">
    <location>
        <begin position="366"/>
        <end position="377"/>
    </location>
</feature>
<reference evidence="16" key="2">
    <citation type="submission" date="2020-05" db="UniProtKB">
        <authorList>
            <consortium name="EnsemblMetazoa"/>
        </authorList>
    </citation>
    <scope>IDENTIFICATION</scope>
    <source>
        <strain evidence="16">IAEA</strain>
    </source>
</reference>
<keyword evidence="6" id="KW-0552">Olfaction</keyword>
<dbReference type="InterPro" id="IPR022776">
    <property type="entry name" value="TRM13/UPF0224_CHHC_Znf_dom"/>
</dbReference>
<keyword evidence="5" id="KW-0479">Metal-binding</keyword>
<evidence type="ECO:0000256" key="11">
    <source>
        <dbReference type="ARBA" id="ARBA00023170"/>
    </source>
</evidence>
<feature type="transmembrane region" description="Helical" evidence="14">
    <location>
        <begin position="420"/>
        <end position="441"/>
    </location>
</feature>
<evidence type="ECO:0000256" key="9">
    <source>
        <dbReference type="ARBA" id="ARBA00022989"/>
    </source>
</evidence>
<evidence type="ECO:0000256" key="10">
    <source>
        <dbReference type="ARBA" id="ARBA00023136"/>
    </source>
</evidence>
<evidence type="ECO:0000259" key="15">
    <source>
        <dbReference type="PROSITE" id="PS51800"/>
    </source>
</evidence>
<dbReference type="EMBL" id="JXJN01013819">
    <property type="status" value="NOT_ANNOTATED_CDS"/>
    <property type="molecule type" value="Genomic_DNA"/>
</dbReference>
<sequence length="610" mass="70753">MFEDIPLIYMNVKILKFWSFLFEKNWRRYICLPTTTFLVFTQFVYMFKTNEGIDSIIRNSYMLVLWFNTILRAYIMIYDNEKYQLVIYDLVELFYDLKKSKDNYVKDLLLEVNSKGIIMARGNLFLGLLTCIGFGVYPSLAVDRGSLTMSAPQNEDDMVACPYNKSHMMLRKSLAKHLVKCRPNYLNVELQKCPFNNTHLVTDAEFINHVNICPDRKLITQYNCVPKLEDHPQHKPIETDENWDNAEVEDYDPKKYLENARVLRQPEGACPSARNEFIKKERQRLGYDDDGPNYSGESCKQEETDQGKSTPPPPPPPPPPIISYWPAFSRSETTSTNLKTPPTLSREYSPSPGEKSYRDRSPLLGRSRRSARPPHNRSKIPYKLLPFGSIIPGINEYSSPFYELWYIFEMCITPIGCCMYIPYTSLIVSFILFGVVMSKTLQHRLRTLHRFADQPKLIHAEIISCIKYQIRIINFIEAVNGLCTFIFLLEFLAFGALLCALLFLLIIVNSSGQAIIVCAYIIMILAQILALYWYANELRQENFAIAAAAYETDWFTHDTTVQKYILLLILRAQKPCSIKVGNFYPMTMELFQSLLNASYTYFTLLKRVYD</sequence>
<comment type="subcellular location">
    <subcellularLocation>
        <location evidence="1">Cell membrane</location>
        <topology evidence="1">Multi-pass membrane protein</topology>
    </subcellularLocation>
</comment>
<feature type="compositionally biased region" description="Polar residues" evidence="13">
    <location>
        <begin position="330"/>
        <end position="348"/>
    </location>
</feature>
<dbReference type="InterPro" id="IPR036236">
    <property type="entry name" value="Znf_C2H2_sf"/>
</dbReference>
<accession>A0A1B0BGC1</accession>
<evidence type="ECO:0000256" key="12">
    <source>
        <dbReference type="ARBA" id="ARBA00023224"/>
    </source>
</evidence>
<evidence type="ECO:0000256" key="2">
    <source>
        <dbReference type="ARBA" id="ARBA00022475"/>
    </source>
</evidence>
<dbReference type="PROSITE" id="PS51800">
    <property type="entry name" value="ZF_CHHC_U11_48K"/>
    <property type="match status" value="2"/>
</dbReference>
<dbReference type="AlphaFoldDB" id="A0A1B0BGC1"/>
<feature type="transmembrane region" description="Helical" evidence="14">
    <location>
        <begin position="26"/>
        <end position="47"/>
    </location>
</feature>
<keyword evidence="7" id="KW-0863">Zinc-finger</keyword>
<keyword evidence="3" id="KW-0716">Sensory transduction</keyword>
<keyword evidence="12" id="KW-0807">Transducer</keyword>
<dbReference type="GO" id="GO:0005886">
    <property type="term" value="C:plasma membrane"/>
    <property type="evidence" value="ECO:0007669"/>
    <property type="project" value="UniProtKB-SubCell"/>
</dbReference>
<feature type="domain" description="CHHC U11-48K-type" evidence="15">
    <location>
        <begin position="158"/>
        <end position="185"/>
    </location>
</feature>
<evidence type="ECO:0000313" key="16">
    <source>
        <dbReference type="EnsemblMetazoa" id="GPPI029110-PA"/>
    </source>
</evidence>
<dbReference type="GO" id="GO:0008270">
    <property type="term" value="F:zinc ion binding"/>
    <property type="evidence" value="ECO:0007669"/>
    <property type="project" value="UniProtKB-KW"/>
</dbReference>
<name>A0A1B0BGC1_9MUSC</name>
<proteinExistence type="predicted"/>
<feature type="domain" description="CHHC U11-48K-type" evidence="15">
    <location>
        <begin position="190"/>
        <end position="217"/>
    </location>
</feature>
<feature type="transmembrane region" description="Helical" evidence="14">
    <location>
        <begin position="59"/>
        <end position="78"/>
    </location>
</feature>
<keyword evidence="9 14" id="KW-1133">Transmembrane helix</keyword>
<evidence type="ECO:0000256" key="7">
    <source>
        <dbReference type="ARBA" id="ARBA00022771"/>
    </source>
</evidence>
<feature type="region of interest" description="Disordered" evidence="13">
    <location>
        <begin position="281"/>
        <end position="377"/>
    </location>
</feature>
<dbReference type="Proteomes" id="UP000092460">
    <property type="component" value="Unassembled WGS sequence"/>
</dbReference>
<dbReference type="Pfam" id="PF02949">
    <property type="entry name" value="7tm_6"/>
    <property type="match status" value="1"/>
</dbReference>
<feature type="transmembrane region" description="Helical" evidence="14">
    <location>
        <begin position="479"/>
        <end position="508"/>
    </location>
</feature>
<keyword evidence="10 14" id="KW-0472">Membrane</keyword>
<protein>
    <recommendedName>
        <fullName evidence="15">CHHC U11-48K-type domain-containing protein</fullName>
    </recommendedName>
</protein>
<dbReference type="GO" id="GO:0005549">
    <property type="term" value="F:odorant binding"/>
    <property type="evidence" value="ECO:0007669"/>
    <property type="project" value="InterPro"/>
</dbReference>
<organism evidence="16 17">
    <name type="scientific">Glossina palpalis gambiensis</name>
    <dbReference type="NCBI Taxonomy" id="67801"/>
    <lineage>
        <taxon>Eukaryota</taxon>
        <taxon>Metazoa</taxon>
        <taxon>Ecdysozoa</taxon>
        <taxon>Arthropoda</taxon>
        <taxon>Hexapoda</taxon>
        <taxon>Insecta</taxon>
        <taxon>Pterygota</taxon>
        <taxon>Neoptera</taxon>
        <taxon>Endopterygota</taxon>
        <taxon>Diptera</taxon>
        <taxon>Brachycera</taxon>
        <taxon>Muscomorpha</taxon>
        <taxon>Hippoboscoidea</taxon>
        <taxon>Glossinidae</taxon>
        <taxon>Glossina</taxon>
    </lineage>
</organism>
<dbReference type="EMBL" id="JXJN01013817">
    <property type="status" value="NOT_ANNOTATED_CDS"/>
    <property type="molecule type" value="Genomic_DNA"/>
</dbReference>
<dbReference type="VEuPathDB" id="VectorBase:GPPI029110"/>
<dbReference type="EnsemblMetazoa" id="GPPI029110-RA">
    <property type="protein sequence ID" value="GPPI029110-PA"/>
    <property type="gene ID" value="GPPI029110"/>
</dbReference>
<dbReference type="SUPFAM" id="SSF57667">
    <property type="entry name" value="beta-beta-alpha zinc fingers"/>
    <property type="match status" value="1"/>
</dbReference>
<evidence type="ECO:0000256" key="14">
    <source>
        <dbReference type="SAM" id="Phobius"/>
    </source>
</evidence>
<dbReference type="Pfam" id="PF05253">
    <property type="entry name" value="zf-U11-48K"/>
    <property type="match status" value="1"/>
</dbReference>
<keyword evidence="17" id="KW-1185">Reference proteome</keyword>
<dbReference type="PANTHER" id="PTHR21137">
    <property type="entry name" value="ODORANT RECEPTOR"/>
    <property type="match status" value="1"/>
</dbReference>
<evidence type="ECO:0000256" key="8">
    <source>
        <dbReference type="ARBA" id="ARBA00022833"/>
    </source>
</evidence>
<keyword evidence="11" id="KW-0675">Receptor</keyword>
<feature type="compositionally biased region" description="Pro residues" evidence="13">
    <location>
        <begin position="310"/>
        <end position="321"/>
    </location>
</feature>
<evidence type="ECO:0000256" key="6">
    <source>
        <dbReference type="ARBA" id="ARBA00022725"/>
    </source>
</evidence>
<dbReference type="GO" id="GO:0004984">
    <property type="term" value="F:olfactory receptor activity"/>
    <property type="evidence" value="ECO:0007669"/>
    <property type="project" value="InterPro"/>
</dbReference>
<evidence type="ECO:0000256" key="3">
    <source>
        <dbReference type="ARBA" id="ARBA00022606"/>
    </source>
</evidence>
<evidence type="ECO:0000256" key="4">
    <source>
        <dbReference type="ARBA" id="ARBA00022692"/>
    </source>
</evidence>
<evidence type="ECO:0000313" key="17">
    <source>
        <dbReference type="Proteomes" id="UP000092460"/>
    </source>
</evidence>
<evidence type="ECO:0000256" key="1">
    <source>
        <dbReference type="ARBA" id="ARBA00004651"/>
    </source>
</evidence>
<reference evidence="17" key="1">
    <citation type="submission" date="2015-01" db="EMBL/GenBank/DDBJ databases">
        <authorList>
            <person name="Aksoy S."/>
            <person name="Warren W."/>
            <person name="Wilson R.K."/>
        </authorList>
    </citation>
    <scope>NUCLEOTIDE SEQUENCE [LARGE SCALE GENOMIC DNA]</scope>
    <source>
        <strain evidence="17">IAEA</strain>
    </source>
</reference>
<evidence type="ECO:0000256" key="5">
    <source>
        <dbReference type="ARBA" id="ARBA00022723"/>
    </source>
</evidence>
<dbReference type="InterPro" id="IPR004117">
    <property type="entry name" value="7tm6_olfct_rcpt"/>
</dbReference>
<dbReference type="PANTHER" id="PTHR21137:SF3">
    <property type="entry name" value="ODORANT RECEPTOR 30A-RELATED"/>
    <property type="match status" value="1"/>
</dbReference>
<keyword evidence="2" id="KW-1003">Cell membrane</keyword>